<keyword evidence="1" id="KW-1185">Reference proteome</keyword>
<reference evidence="2" key="1">
    <citation type="submission" date="2022-11" db="UniProtKB">
        <authorList>
            <consortium name="WormBaseParasite"/>
        </authorList>
    </citation>
    <scope>IDENTIFICATION</scope>
</reference>
<dbReference type="WBParaSite" id="nRc.2.0.1.t24590-RA">
    <property type="protein sequence ID" value="nRc.2.0.1.t24590-RA"/>
    <property type="gene ID" value="nRc.2.0.1.g24590"/>
</dbReference>
<dbReference type="AlphaFoldDB" id="A0A915JDN0"/>
<protein>
    <submittedName>
        <fullName evidence="2">Uncharacterized protein</fullName>
    </submittedName>
</protein>
<name>A0A915JDN0_ROMCU</name>
<evidence type="ECO:0000313" key="1">
    <source>
        <dbReference type="Proteomes" id="UP000887565"/>
    </source>
</evidence>
<organism evidence="1 2">
    <name type="scientific">Romanomermis culicivorax</name>
    <name type="common">Nematode worm</name>
    <dbReference type="NCBI Taxonomy" id="13658"/>
    <lineage>
        <taxon>Eukaryota</taxon>
        <taxon>Metazoa</taxon>
        <taxon>Ecdysozoa</taxon>
        <taxon>Nematoda</taxon>
        <taxon>Enoplea</taxon>
        <taxon>Dorylaimia</taxon>
        <taxon>Mermithida</taxon>
        <taxon>Mermithoidea</taxon>
        <taxon>Mermithidae</taxon>
        <taxon>Romanomermis</taxon>
    </lineage>
</organism>
<proteinExistence type="predicted"/>
<dbReference type="Proteomes" id="UP000887565">
    <property type="component" value="Unplaced"/>
</dbReference>
<sequence>MKGQAVCGVAVDDSTTAPLTVLAFSVDDDDVIATLFSVLGLSASSPPGSTINVKTPVIGSFRYCSAAVVIDDVADVKFLSSSTSYFTAESSTVAVGGASDVLGGDGGRHGYKLKFFAIFVEKLYKILTLHGKNFLL</sequence>
<accession>A0A915JDN0</accession>
<evidence type="ECO:0000313" key="2">
    <source>
        <dbReference type="WBParaSite" id="nRc.2.0.1.t24590-RA"/>
    </source>
</evidence>